<name>A0ACB8FIV7_9SAUR</name>
<accession>A0ACB8FIV7</accession>
<keyword evidence="2" id="KW-1185">Reference proteome</keyword>
<proteinExistence type="predicted"/>
<protein>
    <submittedName>
        <fullName evidence="1">Uncharacterized protein</fullName>
    </submittedName>
</protein>
<gene>
    <name evidence="1" type="ORF">K3G42_024845</name>
</gene>
<organism evidence="1 2">
    <name type="scientific">Sphaerodactylus townsendi</name>
    <dbReference type="NCBI Taxonomy" id="933632"/>
    <lineage>
        <taxon>Eukaryota</taxon>
        <taxon>Metazoa</taxon>
        <taxon>Chordata</taxon>
        <taxon>Craniata</taxon>
        <taxon>Vertebrata</taxon>
        <taxon>Euteleostomi</taxon>
        <taxon>Lepidosauria</taxon>
        <taxon>Squamata</taxon>
        <taxon>Bifurcata</taxon>
        <taxon>Gekkota</taxon>
        <taxon>Sphaerodactylidae</taxon>
        <taxon>Sphaerodactylus</taxon>
    </lineage>
</organism>
<comment type="caution">
    <text evidence="1">The sequence shown here is derived from an EMBL/GenBank/DDBJ whole genome shotgun (WGS) entry which is preliminary data.</text>
</comment>
<dbReference type="Proteomes" id="UP000827872">
    <property type="component" value="Linkage Group LG04"/>
</dbReference>
<reference evidence="1" key="1">
    <citation type="submission" date="2021-08" db="EMBL/GenBank/DDBJ databases">
        <title>The first chromosome-level gecko genome reveals the dynamic sex chromosomes of Neotropical dwarf geckos (Sphaerodactylidae: Sphaerodactylus).</title>
        <authorList>
            <person name="Pinto B.J."/>
            <person name="Keating S.E."/>
            <person name="Gamble T."/>
        </authorList>
    </citation>
    <scope>NUCLEOTIDE SEQUENCE</scope>
    <source>
        <strain evidence="1">TG3544</strain>
    </source>
</reference>
<evidence type="ECO:0000313" key="1">
    <source>
        <dbReference type="EMBL" id="KAH8005187.1"/>
    </source>
</evidence>
<sequence length="270" mass="31813">MTNEDIIKFDELDFKQCPHYILNKGYNTGCYFKTEGEDFYIFINDTAGKEHHHSDEQNIRMFIKPSPPENVTFQWVDDKVTVQWNPPQHPQCFELEFQYKSTLDQKWKSSKDKCCKIEDHGIDPAKCYSSRLRVERSKNCNTVAYFSEWGNETLWKNGSAIDSCDIDSETNTVILLTLVMTTFLVVFTLLMFVCRLKRIRRTIMPDIPDPKHMYLDLFCDHDGNFQDWIYKMENGLVQAKVQNEEKECVIEEQEDEDTQAENVEVQKNIP</sequence>
<dbReference type="EMBL" id="CM037617">
    <property type="protein sequence ID" value="KAH8005187.1"/>
    <property type="molecule type" value="Genomic_DNA"/>
</dbReference>
<evidence type="ECO:0000313" key="2">
    <source>
        <dbReference type="Proteomes" id="UP000827872"/>
    </source>
</evidence>